<dbReference type="InterPro" id="IPR004638">
    <property type="entry name" value="EmrB-like"/>
</dbReference>
<dbReference type="Proteomes" id="UP000249340">
    <property type="component" value="Chromosome"/>
</dbReference>
<keyword evidence="5 10" id="KW-0812">Transmembrane</keyword>
<evidence type="ECO:0000256" key="6">
    <source>
        <dbReference type="ARBA" id="ARBA00022989"/>
    </source>
</evidence>
<feature type="transmembrane region" description="Helical" evidence="10">
    <location>
        <begin position="46"/>
        <end position="66"/>
    </location>
</feature>
<evidence type="ECO:0000256" key="4">
    <source>
        <dbReference type="ARBA" id="ARBA00022475"/>
    </source>
</evidence>
<evidence type="ECO:0000256" key="1">
    <source>
        <dbReference type="ARBA" id="ARBA00004651"/>
    </source>
</evidence>
<accession>A0A345SZC9</accession>
<evidence type="ECO:0000259" key="11">
    <source>
        <dbReference type="PROSITE" id="PS50850"/>
    </source>
</evidence>
<evidence type="ECO:0000256" key="10">
    <source>
        <dbReference type="SAM" id="Phobius"/>
    </source>
</evidence>
<feature type="transmembrane region" description="Helical" evidence="10">
    <location>
        <begin position="331"/>
        <end position="348"/>
    </location>
</feature>
<dbReference type="AlphaFoldDB" id="A0A345SZC9"/>
<dbReference type="PROSITE" id="PS50850">
    <property type="entry name" value="MFS"/>
    <property type="match status" value="1"/>
</dbReference>
<reference evidence="13" key="1">
    <citation type="submission" date="2018-07" db="EMBL/GenBank/DDBJ databases">
        <title>Streptacidiphilus bronchialis DSM 106435 chromosome.</title>
        <authorList>
            <person name="Batra D."/>
            <person name="Gulvik C.A."/>
        </authorList>
    </citation>
    <scope>NUCLEOTIDE SEQUENCE [LARGE SCALE GENOMIC DNA]</scope>
    <source>
        <strain evidence="13">DSM 106435</strain>
    </source>
</reference>
<organism evidence="12 13">
    <name type="scientific">Peterkaempfera bronchialis</name>
    <dbReference type="NCBI Taxonomy" id="2126346"/>
    <lineage>
        <taxon>Bacteria</taxon>
        <taxon>Bacillati</taxon>
        <taxon>Actinomycetota</taxon>
        <taxon>Actinomycetes</taxon>
        <taxon>Kitasatosporales</taxon>
        <taxon>Streptomycetaceae</taxon>
        <taxon>Peterkaempfera</taxon>
    </lineage>
</organism>
<feature type="transmembrane region" description="Helical" evidence="10">
    <location>
        <begin position="78"/>
        <end position="99"/>
    </location>
</feature>
<evidence type="ECO:0000313" key="12">
    <source>
        <dbReference type="EMBL" id="AXI79084.1"/>
    </source>
</evidence>
<dbReference type="GO" id="GO:0022857">
    <property type="term" value="F:transmembrane transporter activity"/>
    <property type="evidence" value="ECO:0007669"/>
    <property type="project" value="InterPro"/>
</dbReference>
<evidence type="ECO:0000256" key="3">
    <source>
        <dbReference type="ARBA" id="ARBA00022448"/>
    </source>
</evidence>
<gene>
    <name evidence="12" type="ORF">C7M71_018355</name>
</gene>
<feature type="transmembrane region" description="Helical" evidence="10">
    <location>
        <begin position="166"/>
        <end position="185"/>
    </location>
</feature>
<evidence type="ECO:0000256" key="7">
    <source>
        <dbReference type="ARBA" id="ARBA00023136"/>
    </source>
</evidence>
<feature type="transmembrane region" description="Helical" evidence="10">
    <location>
        <begin position="360"/>
        <end position="381"/>
    </location>
</feature>
<dbReference type="GO" id="GO:0046677">
    <property type="term" value="P:response to antibiotic"/>
    <property type="evidence" value="ECO:0007669"/>
    <property type="project" value="UniProtKB-KW"/>
</dbReference>
<name>A0A345SZC9_9ACTN</name>
<dbReference type="NCBIfam" id="TIGR00711">
    <property type="entry name" value="efflux_EmrB"/>
    <property type="match status" value="1"/>
</dbReference>
<feature type="transmembrane region" description="Helical" evidence="10">
    <location>
        <begin position="111"/>
        <end position="128"/>
    </location>
</feature>
<dbReference type="EMBL" id="CP031264">
    <property type="protein sequence ID" value="AXI79084.1"/>
    <property type="molecule type" value="Genomic_DNA"/>
</dbReference>
<dbReference type="OrthoDB" id="9812221at2"/>
<feature type="region of interest" description="Disordered" evidence="9">
    <location>
        <begin position="457"/>
        <end position="476"/>
    </location>
</feature>
<dbReference type="PANTHER" id="PTHR42718:SF9">
    <property type="entry name" value="MAJOR FACILITATOR SUPERFAMILY MULTIDRUG TRANSPORTER MFSC"/>
    <property type="match status" value="1"/>
</dbReference>
<dbReference type="Gene3D" id="1.20.1720.10">
    <property type="entry name" value="Multidrug resistance protein D"/>
    <property type="match status" value="1"/>
</dbReference>
<dbReference type="PANTHER" id="PTHR42718">
    <property type="entry name" value="MAJOR FACILITATOR SUPERFAMILY MULTIDRUG TRANSPORTER MFSC"/>
    <property type="match status" value="1"/>
</dbReference>
<comment type="subcellular location">
    <subcellularLocation>
        <location evidence="1">Cell membrane</location>
        <topology evidence="1">Multi-pass membrane protein</topology>
    </subcellularLocation>
</comment>
<keyword evidence="4" id="KW-1003">Cell membrane</keyword>
<dbReference type="Pfam" id="PF07690">
    <property type="entry name" value="MFS_1"/>
    <property type="match status" value="1"/>
</dbReference>
<evidence type="ECO:0000256" key="5">
    <source>
        <dbReference type="ARBA" id="ARBA00022692"/>
    </source>
</evidence>
<keyword evidence="8" id="KW-0046">Antibiotic resistance</keyword>
<keyword evidence="7 10" id="KW-0472">Membrane</keyword>
<feature type="transmembrane region" description="Helical" evidence="10">
    <location>
        <begin position="267"/>
        <end position="286"/>
    </location>
</feature>
<feature type="transmembrane region" description="Helical" evidence="10">
    <location>
        <begin position="434"/>
        <end position="452"/>
    </location>
</feature>
<sequence length="476" mass="50236">MPRYRLSQRLAVPVMFVATLFLVVMDGAITTVALPSIAHQFHMTAAGIDGVVVVYPVCVGMTIPISGWLGDRFGGKPVLLIAMALFTLASALCGLAGSLGQLVVFRGLQGLAGGLLTPVIGAMLFRTFTPEERVNASRVMTLPQQIAPSVAPMLGGFLVDSFSWRWVFYVNLPFGAAAVLFGLLFLDNPREESPGRFDLTGLLLSAGAMSLLMYGVCDGARQGWGSPVITGSLVGGTLLLVATVVVELRRAEPILRLRLFRDPLFRGANVVNLVGLVPFMGAMYLAPLFLQEAQGATALESGTSTFTEAIGVLLTVQLVARLYGKVGPRPIIAAGLFCVAVVLALMSTCDLHTSLWTFRLYMFLLGLGMGAVFMPTTVASFSTVPPSDMGQASTLSSVVRQLSMATAPALVATLLVTLSTTADAAPPLSAYRTIYLVLAAIALASALFALTIRPNRPDPGPAPHPSADARNTSTYN</sequence>
<evidence type="ECO:0000256" key="8">
    <source>
        <dbReference type="ARBA" id="ARBA00023251"/>
    </source>
</evidence>
<dbReference type="InterPro" id="IPR011701">
    <property type="entry name" value="MFS"/>
</dbReference>
<evidence type="ECO:0000313" key="13">
    <source>
        <dbReference type="Proteomes" id="UP000249340"/>
    </source>
</evidence>
<feature type="transmembrane region" description="Helical" evidence="10">
    <location>
        <begin position="12"/>
        <end position="34"/>
    </location>
</feature>
<dbReference type="Gene3D" id="1.20.1250.20">
    <property type="entry name" value="MFS general substrate transporter like domains"/>
    <property type="match status" value="1"/>
</dbReference>
<feature type="domain" description="Major facilitator superfamily (MFS) profile" evidence="11">
    <location>
        <begin position="12"/>
        <end position="457"/>
    </location>
</feature>
<protein>
    <submittedName>
        <fullName evidence="12">MFS transporter</fullName>
    </submittedName>
</protein>
<feature type="transmembrane region" description="Helical" evidence="10">
    <location>
        <begin position="197"/>
        <end position="216"/>
    </location>
</feature>
<comment type="similarity">
    <text evidence="2">Belongs to the major facilitator superfamily. EmrB family.</text>
</comment>
<keyword evidence="3" id="KW-0813">Transport</keyword>
<dbReference type="GO" id="GO:0005886">
    <property type="term" value="C:plasma membrane"/>
    <property type="evidence" value="ECO:0007669"/>
    <property type="project" value="UniProtKB-SubCell"/>
</dbReference>
<dbReference type="InterPro" id="IPR036259">
    <property type="entry name" value="MFS_trans_sf"/>
</dbReference>
<dbReference type="RefSeq" id="WP_111490331.1">
    <property type="nucleotide sequence ID" value="NZ_CP031264.1"/>
</dbReference>
<feature type="transmembrane region" description="Helical" evidence="10">
    <location>
        <begin position="306"/>
        <end position="324"/>
    </location>
</feature>
<dbReference type="KEGG" id="stri:C7M71_018355"/>
<feature type="transmembrane region" description="Helical" evidence="10">
    <location>
        <begin position="402"/>
        <end position="422"/>
    </location>
</feature>
<dbReference type="SUPFAM" id="SSF103473">
    <property type="entry name" value="MFS general substrate transporter"/>
    <property type="match status" value="1"/>
</dbReference>
<proteinExistence type="inferred from homology"/>
<keyword evidence="13" id="KW-1185">Reference proteome</keyword>
<evidence type="ECO:0000256" key="9">
    <source>
        <dbReference type="SAM" id="MobiDB-lite"/>
    </source>
</evidence>
<keyword evidence="6 10" id="KW-1133">Transmembrane helix</keyword>
<evidence type="ECO:0000256" key="2">
    <source>
        <dbReference type="ARBA" id="ARBA00008537"/>
    </source>
</evidence>
<dbReference type="InterPro" id="IPR020846">
    <property type="entry name" value="MFS_dom"/>
</dbReference>
<feature type="transmembrane region" description="Helical" evidence="10">
    <location>
        <begin position="228"/>
        <end position="246"/>
    </location>
</feature>